<dbReference type="InterPro" id="IPR017452">
    <property type="entry name" value="GPCR_Rhodpsn_7TM"/>
</dbReference>
<evidence type="ECO:0000256" key="1">
    <source>
        <dbReference type="ARBA" id="ARBA00004651"/>
    </source>
</evidence>
<dbReference type="SMART" id="SM01381">
    <property type="entry name" value="7TM_GPCR_Srsx"/>
    <property type="match status" value="1"/>
</dbReference>
<evidence type="ECO:0000256" key="7">
    <source>
        <dbReference type="ARBA" id="ARBA00023170"/>
    </source>
</evidence>
<reference evidence="13" key="1">
    <citation type="submission" date="2021-04" db="EMBL/GenBank/DDBJ databases">
        <authorList>
            <consortium name="Molecular Ecology Group"/>
        </authorList>
    </citation>
    <scope>NUCLEOTIDE SEQUENCE</scope>
</reference>
<feature type="transmembrane region" description="Helical" evidence="11">
    <location>
        <begin position="316"/>
        <end position="337"/>
    </location>
</feature>
<feature type="transmembrane region" description="Helical" evidence="11">
    <location>
        <begin position="91"/>
        <end position="110"/>
    </location>
</feature>
<accession>A0A8S3YNL2</accession>
<evidence type="ECO:0000313" key="14">
    <source>
        <dbReference type="Proteomes" id="UP000678393"/>
    </source>
</evidence>
<feature type="transmembrane region" description="Helical" evidence="11">
    <location>
        <begin position="130"/>
        <end position="152"/>
    </location>
</feature>
<evidence type="ECO:0000256" key="3">
    <source>
        <dbReference type="ARBA" id="ARBA00022692"/>
    </source>
</evidence>
<dbReference type="Pfam" id="PF00001">
    <property type="entry name" value="7tm_1"/>
    <property type="match status" value="1"/>
</dbReference>
<feature type="region of interest" description="Disordered" evidence="10">
    <location>
        <begin position="268"/>
        <end position="295"/>
    </location>
</feature>
<keyword evidence="3 9" id="KW-0812">Transmembrane</keyword>
<dbReference type="GO" id="GO:0007204">
    <property type="term" value="P:positive regulation of cytosolic calcium ion concentration"/>
    <property type="evidence" value="ECO:0007669"/>
    <property type="project" value="TreeGrafter"/>
</dbReference>
<evidence type="ECO:0000256" key="5">
    <source>
        <dbReference type="ARBA" id="ARBA00023040"/>
    </source>
</evidence>
<evidence type="ECO:0000256" key="9">
    <source>
        <dbReference type="RuleBase" id="RU000688"/>
    </source>
</evidence>
<dbReference type="GO" id="GO:0007267">
    <property type="term" value="P:cell-cell signaling"/>
    <property type="evidence" value="ECO:0007669"/>
    <property type="project" value="TreeGrafter"/>
</dbReference>
<feature type="domain" description="G-protein coupled receptors family 1 profile" evidence="12">
    <location>
        <begin position="73"/>
        <end position="368"/>
    </location>
</feature>
<gene>
    <name evidence="13" type="ORF">CUNI_LOCUS2700</name>
</gene>
<feature type="compositionally biased region" description="Polar residues" evidence="10">
    <location>
        <begin position="271"/>
        <end position="289"/>
    </location>
</feature>
<dbReference type="PRINTS" id="PR00237">
    <property type="entry name" value="GPCRRHODOPSN"/>
</dbReference>
<feature type="transmembrane region" description="Helical" evidence="11">
    <location>
        <begin position="55"/>
        <end position="79"/>
    </location>
</feature>
<dbReference type="Gene3D" id="1.20.1070.10">
    <property type="entry name" value="Rhodopsin 7-helix transmembrane proteins"/>
    <property type="match status" value="1"/>
</dbReference>
<comment type="similarity">
    <text evidence="9">Belongs to the G-protein coupled receptor 1 family.</text>
</comment>
<keyword evidence="4 11" id="KW-1133">Transmembrane helix</keyword>
<dbReference type="GO" id="GO:0004937">
    <property type="term" value="F:alpha1-adrenergic receptor activity"/>
    <property type="evidence" value="ECO:0007669"/>
    <property type="project" value="TreeGrafter"/>
</dbReference>
<keyword evidence="14" id="KW-1185">Reference proteome</keyword>
<evidence type="ECO:0000256" key="8">
    <source>
        <dbReference type="ARBA" id="ARBA00023224"/>
    </source>
</evidence>
<dbReference type="InterPro" id="IPR000276">
    <property type="entry name" value="GPCR_Rhodpsn"/>
</dbReference>
<evidence type="ECO:0000256" key="2">
    <source>
        <dbReference type="ARBA" id="ARBA00022475"/>
    </source>
</evidence>
<name>A0A8S3YNL2_9EUPU</name>
<dbReference type="GO" id="GO:0071880">
    <property type="term" value="P:adenylate cyclase-activating adrenergic receptor signaling pathway"/>
    <property type="evidence" value="ECO:0007669"/>
    <property type="project" value="TreeGrafter"/>
</dbReference>
<keyword evidence="2" id="KW-1003">Cell membrane</keyword>
<dbReference type="PANTHER" id="PTHR24248">
    <property type="entry name" value="ADRENERGIC RECEPTOR-RELATED G-PROTEIN COUPLED RECEPTOR"/>
    <property type="match status" value="1"/>
</dbReference>
<feature type="transmembrane region" description="Helical" evidence="11">
    <location>
        <begin position="202"/>
        <end position="223"/>
    </location>
</feature>
<dbReference type="OrthoDB" id="5977853at2759"/>
<evidence type="ECO:0000256" key="10">
    <source>
        <dbReference type="SAM" id="MobiDB-lite"/>
    </source>
</evidence>
<dbReference type="GO" id="GO:0043410">
    <property type="term" value="P:positive regulation of MAPK cascade"/>
    <property type="evidence" value="ECO:0007669"/>
    <property type="project" value="TreeGrafter"/>
</dbReference>
<sequence>MSYTVRNHTRGTTVSSMVIYHTNPGSIHNHTLVSVDLDVDNATATPQAIGYSNAAAASIAIILGIIVVLTITGNLLVIASVAINPHLRTTTYYFIANLAVADLLLGFAVLPFSATLEVLQYWVFGRIFCHIWAAFDVLCCTASILSLCVISIDRYIGVTRPLRHCRIMNQTRTMYVIISVWLVSEDDNPDPKVCTVTTHPSYVLFSVSGSFYIPCLVILIVYFRIYQETVKYTKCLMSGAKTFKVDEDNVVSLRIHLGRHVTQEFRRDNYHNNGTENRSEEYNTSPNGHKNSKRNSRLTFSNKVAKFKREKKAAKILGIVVGVFITCWLPFFVVLPVESLCQCYIPPALFKFFFWLGYCNSIMNPIIYTCSSTECRRAFIAILTCRRCRKRPRISLSELQMKGKVHKNGHRSAMRQLPQQVKEQDLHYPLCDISSSSSSPPGTFTNIPVGMELAAISLPQTVRHDDSVLENTPGALRDSRNAGIKTDSSSVCKTKSNLKKWISDNRVNFHQKFQKCSSVS</sequence>
<dbReference type="PROSITE" id="PS00237">
    <property type="entry name" value="G_PROTEIN_RECEP_F1_1"/>
    <property type="match status" value="1"/>
</dbReference>
<dbReference type="AlphaFoldDB" id="A0A8S3YNL2"/>
<evidence type="ECO:0000313" key="13">
    <source>
        <dbReference type="EMBL" id="CAG5117142.1"/>
    </source>
</evidence>
<proteinExistence type="inferred from homology"/>
<evidence type="ECO:0000256" key="11">
    <source>
        <dbReference type="SAM" id="Phobius"/>
    </source>
</evidence>
<comment type="caution">
    <text evidence="13">The sequence shown here is derived from an EMBL/GenBank/DDBJ whole genome shotgun (WGS) entry which is preliminary data.</text>
</comment>
<keyword evidence="5 9" id="KW-0297">G-protein coupled receptor</keyword>
<keyword evidence="8 9" id="KW-0807">Transducer</keyword>
<dbReference type="SUPFAM" id="SSF81321">
    <property type="entry name" value="Family A G protein-coupled receptor-like"/>
    <property type="match status" value="1"/>
</dbReference>
<protein>
    <recommendedName>
        <fullName evidence="12">G-protein coupled receptors family 1 profile domain-containing protein</fullName>
    </recommendedName>
</protein>
<evidence type="ECO:0000259" key="12">
    <source>
        <dbReference type="PROSITE" id="PS50262"/>
    </source>
</evidence>
<dbReference type="PANTHER" id="PTHR24248:SF72">
    <property type="entry name" value="G-PROTEIN COUPLED RECEPTORS FAMILY 1 PROFILE DOMAIN-CONTAINING PROTEIN"/>
    <property type="match status" value="1"/>
</dbReference>
<dbReference type="GO" id="GO:0007200">
    <property type="term" value="P:phospholipase C-activating G protein-coupled receptor signaling pathway"/>
    <property type="evidence" value="ECO:0007669"/>
    <property type="project" value="TreeGrafter"/>
</dbReference>
<keyword evidence="6 11" id="KW-0472">Membrane</keyword>
<dbReference type="Proteomes" id="UP000678393">
    <property type="component" value="Unassembled WGS sequence"/>
</dbReference>
<keyword evidence="7 9" id="KW-0675">Receptor</keyword>
<dbReference type="PROSITE" id="PS50262">
    <property type="entry name" value="G_PROTEIN_RECEP_F1_2"/>
    <property type="match status" value="1"/>
</dbReference>
<dbReference type="EMBL" id="CAJHNH020000354">
    <property type="protein sequence ID" value="CAG5117142.1"/>
    <property type="molecule type" value="Genomic_DNA"/>
</dbReference>
<comment type="subcellular location">
    <subcellularLocation>
        <location evidence="1">Cell membrane</location>
        <topology evidence="1">Multi-pass membrane protein</topology>
    </subcellularLocation>
</comment>
<feature type="transmembrane region" description="Helical" evidence="11">
    <location>
        <begin position="164"/>
        <end position="182"/>
    </location>
</feature>
<evidence type="ECO:0000256" key="6">
    <source>
        <dbReference type="ARBA" id="ARBA00023136"/>
    </source>
</evidence>
<evidence type="ECO:0000256" key="4">
    <source>
        <dbReference type="ARBA" id="ARBA00022989"/>
    </source>
</evidence>
<organism evidence="13 14">
    <name type="scientific">Candidula unifasciata</name>
    <dbReference type="NCBI Taxonomy" id="100452"/>
    <lineage>
        <taxon>Eukaryota</taxon>
        <taxon>Metazoa</taxon>
        <taxon>Spiralia</taxon>
        <taxon>Lophotrochozoa</taxon>
        <taxon>Mollusca</taxon>
        <taxon>Gastropoda</taxon>
        <taxon>Heterobranchia</taxon>
        <taxon>Euthyneura</taxon>
        <taxon>Panpulmonata</taxon>
        <taxon>Eupulmonata</taxon>
        <taxon>Stylommatophora</taxon>
        <taxon>Helicina</taxon>
        <taxon>Helicoidea</taxon>
        <taxon>Geomitridae</taxon>
        <taxon>Candidula</taxon>
    </lineage>
</organism>
<dbReference type="GO" id="GO:0005886">
    <property type="term" value="C:plasma membrane"/>
    <property type="evidence" value="ECO:0007669"/>
    <property type="project" value="UniProtKB-SubCell"/>
</dbReference>